<dbReference type="GO" id="GO:0003700">
    <property type="term" value="F:DNA-binding transcription factor activity"/>
    <property type="evidence" value="ECO:0007669"/>
    <property type="project" value="TreeGrafter"/>
</dbReference>
<dbReference type="EMBL" id="BONJ01000016">
    <property type="protein sequence ID" value="GIG14689.1"/>
    <property type="molecule type" value="Genomic_DNA"/>
</dbReference>
<evidence type="ECO:0000313" key="6">
    <source>
        <dbReference type="EMBL" id="GIG14689.1"/>
    </source>
</evidence>
<dbReference type="Proteomes" id="UP000660339">
    <property type="component" value="Unassembled WGS sequence"/>
</dbReference>
<dbReference type="PROSITE" id="PS50977">
    <property type="entry name" value="HTH_TETR_2"/>
    <property type="match status" value="1"/>
</dbReference>
<dbReference type="InterPro" id="IPR050109">
    <property type="entry name" value="HTH-type_TetR-like_transc_reg"/>
</dbReference>
<sequence>MEPTTTLRERKKEATRQALHEAVLRLAVERGLDAVTVDAIADEANVSRRTFSNYFANKEDALLYGDRVRIERLLDLLRARPAGESPWQAMTAAAQTQFTQLGKVDPNWVAQTRLLRRHPSLLAQQAAAQATLEQELAAEIAARDPGHPDEPARSRVLAAVFMATLRCAFGLWVEQRGGAALPDAVRAAFDRAAEPFA</sequence>
<evidence type="ECO:0000256" key="2">
    <source>
        <dbReference type="ARBA" id="ARBA00023125"/>
    </source>
</evidence>
<protein>
    <submittedName>
        <fullName evidence="6">TetR family transcriptional regulator</fullName>
    </submittedName>
</protein>
<keyword evidence="1" id="KW-0805">Transcription regulation</keyword>
<dbReference type="InterPro" id="IPR001647">
    <property type="entry name" value="HTH_TetR"/>
</dbReference>
<evidence type="ECO:0000259" key="5">
    <source>
        <dbReference type="PROSITE" id="PS50977"/>
    </source>
</evidence>
<keyword evidence="7" id="KW-1185">Reference proteome</keyword>
<name>A0A8J3PFG7_9ACTN</name>
<dbReference type="InterPro" id="IPR023772">
    <property type="entry name" value="DNA-bd_HTH_TetR-type_CS"/>
</dbReference>
<dbReference type="RefSeq" id="WP_203671299.1">
    <property type="nucleotide sequence ID" value="NZ_BAAATT010000007.1"/>
</dbReference>
<dbReference type="PANTHER" id="PTHR30055">
    <property type="entry name" value="HTH-TYPE TRANSCRIPTIONAL REGULATOR RUTR"/>
    <property type="match status" value="1"/>
</dbReference>
<keyword evidence="2 4" id="KW-0238">DNA-binding</keyword>
<feature type="DNA-binding region" description="H-T-H motif" evidence="4">
    <location>
        <begin position="36"/>
        <end position="55"/>
    </location>
</feature>
<gene>
    <name evidence="6" type="ORF">Cme02nite_30210</name>
</gene>
<dbReference type="Pfam" id="PF17754">
    <property type="entry name" value="TetR_C_14"/>
    <property type="match status" value="1"/>
</dbReference>
<dbReference type="Gene3D" id="1.10.357.10">
    <property type="entry name" value="Tetracycline Repressor, domain 2"/>
    <property type="match status" value="1"/>
</dbReference>
<evidence type="ECO:0000256" key="3">
    <source>
        <dbReference type="ARBA" id="ARBA00023163"/>
    </source>
</evidence>
<dbReference type="AlphaFoldDB" id="A0A8J3PFG7"/>
<feature type="domain" description="HTH tetR-type" evidence="5">
    <location>
        <begin position="13"/>
        <end position="73"/>
    </location>
</feature>
<dbReference type="SUPFAM" id="SSF46689">
    <property type="entry name" value="Homeodomain-like"/>
    <property type="match status" value="1"/>
</dbReference>
<dbReference type="GO" id="GO:0000976">
    <property type="term" value="F:transcription cis-regulatory region binding"/>
    <property type="evidence" value="ECO:0007669"/>
    <property type="project" value="TreeGrafter"/>
</dbReference>
<dbReference type="InterPro" id="IPR041347">
    <property type="entry name" value="MftR_C"/>
</dbReference>
<comment type="caution">
    <text evidence="6">The sequence shown here is derived from an EMBL/GenBank/DDBJ whole genome shotgun (WGS) entry which is preliminary data.</text>
</comment>
<dbReference type="InterPro" id="IPR009057">
    <property type="entry name" value="Homeodomain-like_sf"/>
</dbReference>
<dbReference type="Gene3D" id="1.10.10.60">
    <property type="entry name" value="Homeodomain-like"/>
    <property type="match status" value="1"/>
</dbReference>
<dbReference type="Pfam" id="PF00440">
    <property type="entry name" value="TetR_N"/>
    <property type="match status" value="1"/>
</dbReference>
<reference evidence="6" key="1">
    <citation type="submission" date="2021-01" db="EMBL/GenBank/DDBJ databases">
        <title>Whole genome shotgun sequence of Catellatospora methionotrophica NBRC 14553.</title>
        <authorList>
            <person name="Komaki H."/>
            <person name="Tamura T."/>
        </authorList>
    </citation>
    <scope>NUCLEOTIDE SEQUENCE</scope>
    <source>
        <strain evidence="6">NBRC 14553</strain>
    </source>
</reference>
<dbReference type="PANTHER" id="PTHR30055:SF238">
    <property type="entry name" value="MYCOFACTOCIN BIOSYNTHESIS TRANSCRIPTIONAL REGULATOR MFTR-RELATED"/>
    <property type="match status" value="1"/>
</dbReference>
<organism evidence="6 7">
    <name type="scientific">Catellatospora methionotrophica</name>
    <dbReference type="NCBI Taxonomy" id="121620"/>
    <lineage>
        <taxon>Bacteria</taxon>
        <taxon>Bacillati</taxon>
        <taxon>Actinomycetota</taxon>
        <taxon>Actinomycetes</taxon>
        <taxon>Micromonosporales</taxon>
        <taxon>Micromonosporaceae</taxon>
        <taxon>Catellatospora</taxon>
    </lineage>
</organism>
<evidence type="ECO:0000313" key="7">
    <source>
        <dbReference type="Proteomes" id="UP000660339"/>
    </source>
</evidence>
<keyword evidence="3" id="KW-0804">Transcription</keyword>
<accession>A0A8J3PFG7</accession>
<proteinExistence type="predicted"/>
<evidence type="ECO:0000256" key="4">
    <source>
        <dbReference type="PROSITE-ProRule" id="PRU00335"/>
    </source>
</evidence>
<evidence type="ECO:0000256" key="1">
    <source>
        <dbReference type="ARBA" id="ARBA00023015"/>
    </source>
</evidence>
<dbReference type="PROSITE" id="PS01081">
    <property type="entry name" value="HTH_TETR_1"/>
    <property type="match status" value="1"/>
</dbReference>